<dbReference type="NCBIfam" id="TIGR03505">
    <property type="entry name" value="FimV_core"/>
    <property type="match status" value="1"/>
</dbReference>
<keyword evidence="2" id="KW-1133">Transmembrane helix</keyword>
<feature type="compositionally biased region" description="Polar residues" evidence="1">
    <location>
        <begin position="122"/>
        <end position="152"/>
    </location>
</feature>
<evidence type="ECO:0000313" key="4">
    <source>
        <dbReference type="Proteomes" id="UP000663814"/>
    </source>
</evidence>
<feature type="transmembrane region" description="Helical" evidence="2">
    <location>
        <begin position="255"/>
        <end position="276"/>
    </location>
</feature>
<organism evidence="3 4">
    <name type="scientific">Rheinheimera maricola</name>
    <dbReference type="NCBI Taxonomy" id="2793282"/>
    <lineage>
        <taxon>Bacteria</taxon>
        <taxon>Pseudomonadati</taxon>
        <taxon>Pseudomonadota</taxon>
        <taxon>Gammaproteobacteria</taxon>
        <taxon>Chromatiales</taxon>
        <taxon>Chromatiaceae</taxon>
        <taxon>Rheinheimera</taxon>
    </lineage>
</organism>
<feature type="region of interest" description="Disordered" evidence="1">
    <location>
        <begin position="109"/>
        <end position="160"/>
    </location>
</feature>
<feature type="compositionally biased region" description="Basic and acidic residues" evidence="1">
    <location>
        <begin position="111"/>
        <end position="120"/>
    </location>
</feature>
<proteinExistence type="predicted"/>
<evidence type="ECO:0000256" key="2">
    <source>
        <dbReference type="SAM" id="Phobius"/>
    </source>
</evidence>
<gene>
    <name evidence="3" type="ORF">I4W93_010690</name>
</gene>
<feature type="region of interest" description="Disordered" evidence="1">
    <location>
        <begin position="429"/>
        <end position="467"/>
    </location>
</feature>
<dbReference type="InterPro" id="IPR020012">
    <property type="entry name" value="LysM_FimV"/>
</dbReference>
<dbReference type="Proteomes" id="UP000663814">
    <property type="component" value="Unassembled WGS sequence"/>
</dbReference>
<evidence type="ECO:0000256" key="1">
    <source>
        <dbReference type="SAM" id="MobiDB-lite"/>
    </source>
</evidence>
<dbReference type="Gene3D" id="1.20.58.2200">
    <property type="match status" value="1"/>
</dbReference>
<sequence>MPWLFILVITVFVNFSAPLLAQENTVQIRGPRSADTPQKLGPLSPSDTLWRVAERVRPDSNISMYQVMYAFYLKNPDAFLDDNLNHLKPGATLLVPSAREMRQADLTLARQKSERDDELWAQRSSSNDTSGNAGSATSVAKASNTSGSWQSELKNRDERQRQELDAIRSQFANSMQVVDSIADENLQLKTSLAKVQHELELIKAALADDSEIQQQIEQLLSQQAELLQAKAEQDAAAKAAVEESIDWQSLFKNPLTWVLAACVPALLILLGVLLWVKSRSRRTEKVLHAANVEPTVDPTYKSPLPPLDETDELDESLFEIDDALLEDAFADDGMTASSGAVDDDLLEFNDDELSFEDDSLLPATAAASATEGQLDDDFAFDADNILSDDDLSALLAAEDDDDAIIELADDIDDIDGDSDALAIDDDVPAAEATPETPSNTDDDALNADEWTVDDDSIDDKGGIDDEDGIEEFDIDDLIEEVSLDNYDELDALTEQEQEMQAVLQAKDNSVDNAQVVQQLEPEELLADIDLAVEDDSISLSLDDEPYLESEHNFDSSELDEFAESLVAESEAETTLEVSEFDLSNDEESLLSAELAELLDQVDAIEETEGVTDDVIAEITPEDIGLEQTEQDSMALNEQDNSDDMLLDTADDDDKTLINLDLSVSDDPSFSKPSEAALSVENPSKILDQYPELELLDDELLAEQDFSIAQDAVAADGLADSELEIELDPLPDAQFDSLMTELEAMAGNLDFAETDTQIGSDFDLTNDSSDTEQVVADDFNFNDDDFVEIDTLLDNADQQPDQDRFNHLNVDVGLDEFADIIGEHEQRDVDIEDNGYAAKLDLVRAYIEIDDTETAELLLNDILASDAPDNVKLEAEKLKHSE</sequence>
<protein>
    <recommendedName>
        <fullName evidence="5">Pilus assembly protein FimV</fullName>
    </recommendedName>
</protein>
<keyword evidence="2" id="KW-0812">Transmembrane</keyword>
<dbReference type="NCBIfam" id="TIGR03504">
    <property type="entry name" value="FimV_Cterm"/>
    <property type="match status" value="1"/>
</dbReference>
<dbReference type="InterPro" id="IPR020011">
    <property type="entry name" value="FimV_C"/>
</dbReference>
<feature type="compositionally biased region" description="Acidic residues" evidence="1">
    <location>
        <begin position="440"/>
        <end position="457"/>
    </location>
</feature>
<evidence type="ECO:0000313" key="3">
    <source>
        <dbReference type="EMBL" id="MBZ9612061.1"/>
    </source>
</evidence>
<name>A0ABS7X943_9GAMM</name>
<accession>A0ABS7X943</accession>
<evidence type="ECO:0008006" key="5">
    <source>
        <dbReference type="Google" id="ProtNLM"/>
    </source>
</evidence>
<keyword evidence="4" id="KW-1185">Reference proteome</keyword>
<dbReference type="RefSeq" id="WP_205310929.1">
    <property type="nucleotide sequence ID" value="NZ_JAERPS020000003.1"/>
</dbReference>
<reference evidence="3 4" key="1">
    <citation type="submission" date="2021-08" db="EMBL/GenBank/DDBJ databases">
        <title>Rheinheimera aquimaris sp. nov., isolated from seawater of the East Sea in Korea.</title>
        <authorList>
            <person name="Kim K.H."/>
            <person name="Wenting R."/>
            <person name="Kim K.R."/>
            <person name="Jeon C.O."/>
        </authorList>
    </citation>
    <scope>NUCLEOTIDE SEQUENCE [LARGE SCALE GENOMIC DNA]</scope>
    <source>
        <strain evidence="3 4">MA-13</strain>
    </source>
</reference>
<dbReference type="EMBL" id="JAERPS020000003">
    <property type="protein sequence ID" value="MBZ9612061.1"/>
    <property type="molecule type" value="Genomic_DNA"/>
</dbReference>
<dbReference type="InterPro" id="IPR038440">
    <property type="entry name" value="FimV_C_sf"/>
</dbReference>
<comment type="caution">
    <text evidence="3">The sequence shown here is derived from an EMBL/GenBank/DDBJ whole genome shotgun (WGS) entry which is preliminary data.</text>
</comment>
<keyword evidence="2" id="KW-0472">Membrane</keyword>